<protein>
    <submittedName>
        <fullName evidence="5">Pectinesterase</fullName>
    </submittedName>
</protein>
<keyword evidence="2" id="KW-0378">Hydrolase</keyword>
<dbReference type="UniPathway" id="UPA00545">
    <property type="reaction ID" value="UER00823"/>
</dbReference>
<gene>
    <name evidence="5" type="ORF">CKAN_01994700</name>
</gene>
<dbReference type="GO" id="GO:0045490">
    <property type="term" value="P:pectin catabolic process"/>
    <property type="evidence" value="ECO:0007669"/>
    <property type="project" value="UniProtKB-UniPathway"/>
</dbReference>
<evidence type="ECO:0000313" key="6">
    <source>
        <dbReference type="Proteomes" id="UP000283530"/>
    </source>
</evidence>
<comment type="pathway">
    <text evidence="1">Glycan metabolism; pectin degradation; 2-dehydro-3-deoxy-D-gluconate from pectin: step 1/5.</text>
</comment>
<dbReference type="SUPFAM" id="SSF51126">
    <property type="entry name" value="Pectin lyase-like"/>
    <property type="match status" value="1"/>
</dbReference>
<sequence>MVFFQIHVKGGICEEYVPFVYNKKNIMITGDRKNITIITGTRSVDVKGEHFIAINMIIYNFAGAAKGQA</sequence>
<dbReference type="InterPro" id="IPR000070">
    <property type="entry name" value="Pectinesterase_cat"/>
</dbReference>
<reference evidence="5 6" key="1">
    <citation type="journal article" date="2019" name="Nat. Plants">
        <title>Stout camphor tree genome fills gaps in understanding of flowering plant genome evolution.</title>
        <authorList>
            <person name="Chaw S.M."/>
            <person name="Liu Y.C."/>
            <person name="Wu Y.W."/>
            <person name="Wang H.Y."/>
            <person name="Lin C.I."/>
            <person name="Wu C.S."/>
            <person name="Ke H.M."/>
            <person name="Chang L.Y."/>
            <person name="Hsu C.Y."/>
            <person name="Yang H.T."/>
            <person name="Sudianto E."/>
            <person name="Hsu M.H."/>
            <person name="Wu K.P."/>
            <person name="Wang L.N."/>
            <person name="Leebens-Mack J.H."/>
            <person name="Tsai I.J."/>
        </authorList>
    </citation>
    <scope>NUCLEOTIDE SEQUENCE [LARGE SCALE GENOMIC DNA]</scope>
    <source>
        <strain evidence="6">cv. Chaw 1501</strain>
        <tissue evidence="5">Young leaves</tissue>
    </source>
</reference>
<dbReference type="InterPro" id="IPR012334">
    <property type="entry name" value="Pectin_lyas_fold"/>
</dbReference>
<dbReference type="GO" id="GO:0042545">
    <property type="term" value="P:cell wall modification"/>
    <property type="evidence" value="ECO:0007669"/>
    <property type="project" value="InterPro"/>
</dbReference>
<keyword evidence="6" id="KW-1185">Reference proteome</keyword>
<dbReference type="Pfam" id="PF01095">
    <property type="entry name" value="Pectinesterase"/>
    <property type="match status" value="1"/>
</dbReference>
<dbReference type="OrthoDB" id="2019149at2759"/>
<name>A0A3S3QUQ3_9MAGN</name>
<dbReference type="AlphaFoldDB" id="A0A3S3QUQ3"/>
<keyword evidence="3" id="KW-0063">Aspartyl esterase</keyword>
<dbReference type="EMBL" id="QPKB01000008">
    <property type="protein sequence ID" value="RWR90828.1"/>
    <property type="molecule type" value="Genomic_DNA"/>
</dbReference>
<dbReference type="Proteomes" id="UP000283530">
    <property type="component" value="Unassembled WGS sequence"/>
</dbReference>
<dbReference type="InterPro" id="IPR011050">
    <property type="entry name" value="Pectin_lyase_fold/virulence"/>
</dbReference>
<feature type="domain" description="Pectinesterase catalytic" evidence="4">
    <location>
        <begin position="4"/>
        <end position="69"/>
    </location>
</feature>
<comment type="caution">
    <text evidence="5">The sequence shown here is derived from an EMBL/GenBank/DDBJ whole genome shotgun (WGS) entry which is preliminary data.</text>
</comment>
<evidence type="ECO:0000259" key="4">
    <source>
        <dbReference type="Pfam" id="PF01095"/>
    </source>
</evidence>
<evidence type="ECO:0000313" key="5">
    <source>
        <dbReference type="EMBL" id="RWR90828.1"/>
    </source>
</evidence>
<dbReference type="GO" id="GO:0030599">
    <property type="term" value="F:pectinesterase activity"/>
    <property type="evidence" value="ECO:0007669"/>
    <property type="project" value="InterPro"/>
</dbReference>
<evidence type="ECO:0000256" key="3">
    <source>
        <dbReference type="ARBA" id="ARBA00023085"/>
    </source>
</evidence>
<evidence type="ECO:0000256" key="2">
    <source>
        <dbReference type="ARBA" id="ARBA00022801"/>
    </source>
</evidence>
<evidence type="ECO:0000256" key="1">
    <source>
        <dbReference type="ARBA" id="ARBA00005184"/>
    </source>
</evidence>
<organism evidence="5 6">
    <name type="scientific">Cinnamomum micranthum f. kanehirae</name>
    <dbReference type="NCBI Taxonomy" id="337451"/>
    <lineage>
        <taxon>Eukaryota</taxon>
        <taxon>Viridiplantae</taxon>
        <taxon>Streptophyta</taxon>
        <taxon>Embryophyta</taxon>
        <taxon>Tracheophyta</taxon>
        <taxon>Spermatophyta</taxon>
        <taxon>Magnoliopsida</taxon>
        <taxon>Magnoliidae</taxon>
        <taxon>Laurales</taxon>
        <taxon>Lauraceae</taxon>
        <taxon>Cinnamomum</taxon>
    </lineage>
</organism>
<accession>A0A3S3QUQ3</accession>
<dbReference type="PANTHER" id="PTHR31707">
    <property type="entry name" value="PECTINESTERASE"/>
    <property type="match status" value="1"/>
</dbReference>
<proteinExistence type="predicted"/>
<dbReference type="Gene3D" id="2.160.20.10">
    <property type="entry name" value="Single-stranded right-handed beta-helix, Pectin lyase-like"/>
    <property type="match status" value="1"/>
</dbReference>